<dbReference type="Proteomes" id="UP001190700">
    <property type="component" value="Unassembled WGS sequence"/>
</dbReference>
<feature type="region of interest" description="Disordered" evidence="1">
    <location>
        <begin position="1"/>
        <end position="25"/>
    </location>
</feature>
<evidence type="ECO:0000313" key="2">
    <source>
        <dbReference type="EMBL" id="KAK3253496.1"/>
    </source>
</evidence>
<evidence type="ECO:0000256" key="1">
    <source>
        <dbReference type="SAM" id="MobiDB-lite"/>
    </source>
</evidence>
<dbReference type="EMBL" id="LGRX02024796">
    <property type="protein sequence ID" value="KAK3253496.1"/>
    <property type="molecule type" value="Genomic_DNA"/>
</dbReference>
<name>A0AAE0CEE3_9CHLO</name>
<keyword evidence="3" id="KW-1185">Reference proteome</keyword>
<accession>A0AAE0CEE3</accession>
<sequence>MPKRRDDKGTTTPHSSGRRIALGASLETRVKDGLKKQQASCKPRGRKHSVGYKTMSYYYKQRPIAIRKRGFSHMSKEERFHVAISYRDNAKLKRGSKGKLTQKELANKLGLSLGYAKFVHDQVRVSSLA</sequence>
<reference evidence="2 3" key="1">
    <citation type="journal article" date="2015" name="Genome Biol. Evol.">
        <title>Comparative Genomics of a Bacterivorous Green Alga Reveals Evolutionary Causalities and Consequences of Phago-Mixotrophic Mode of Nutrition.</title>
        <authorList>
            <person name="Burns J.A."/>
            <person name="Paasch A."/>
            <person name="Narechania A."/>
            <person name="Kim E."/>
        </authorList>
    </citation>
    <scope>NUCLEOTIDE SEQUENCE [LARGE SCALE GENOMIC DNA]</scope>
    <source>
        <strain evidence="2 3">PLY_AMNH</strain>
    </source>
</reference>
<organism evidence="2 3">
    <name type="scientific">Cymbomonas tetramitiformis</name>
    <dbReference type="NCBI Taxonomy" id="36881"/>
    <lineage>
        <taxon>Eukaryota</taxon>
        <taxon>Viridiplantae</taxon>
        <taxon>Chlorophyta</taxon>
        <taxon>Pyramimonadophyceae</taxon>
        <taxon>Pyramimonadales</taxon>
        <taxon>Pyramimonadaceae</taxon>
        <taxon>Cymbomonas</taxon>
    </lineage>
</organism>
<protein>
    <submittedName>
        <fullName evidence="2">Uncharacterized protein</fullName>
    </submittedName>
</protein>
<evidence type="ECO:0000313" key="3">
    <source>
        <dbReference type="Proteomes" id="UP001190700"/>
    </source>
</evidence>
<dbReference type="AlphaFoldDB" id="A0AAE0CEE3"/>
<gene>
    <name evidence="2" type="ORF">CYMTET_37262</name>
</gene>
<proteinExistence type="predicted"/>
<comment type="caution">
    <text evidence="2">The sequence shown here is derived from an EMBL/GenBank/DDBJ whole genome shotgun (WGS) entry which is preliminary data.</text>
</comment>